<protein>
    <submittedName>
        <fullName evidence="1">Uncharacterized protein</fullName>
    </submittedName>
</protein>
<gene>
    <name evidence="2" type="ORF">MM415A01998_0006</name>
    <name evidence="1" type="ORF">MM415B00899_0006</name>
</gene>
<name>A0A6M3IWL8_9ZZZZ</name>
<reference evidence="1" key="1">
    <citation type="submission" date="2020-03" db="EMBL/GenBank/DDBJ databases">
        <title>The deep terrestrial virosphere.</title>
        <authorList>
            <person name="Holmfeldt K."/>
            <person name="Nilsson E."/>
            <person name="Simone D."/>
            <person name="Lopez-Fernandez M."/>
            <person name="Wu X."/>
            <person name="de Brujin I."/>
            <person name="Lundin D."/>
            <person name="Andersson A."/>
            <person name="Bertilsson S."/>
            <person name="Dopson M."/>
        </authorList>
    </citation>
    <scope>NUCLEOTIDE SEQUENCE</scope>
    <source>
        <strain evidence="2">MM415A01998</strain>
        <strain evidence="1">MM415B00899</strain>
    </source>
</reference>
<dbReference type="EMBL" id="MT141449">
    <property type="protein sequence ID" value="QJA61674.1"/>
    <property type="molecule type" value="Genomic_DNA"/>
</dbReference>
<organism evidence="1">
    <name type="scientific">viral metagenome</name>
    <dbReference type="NCBI Taxonomy" id="1070528"/>
    <lineage>
        <taxon>unclassified sequences</taxon>
        <taxon>metagenomes</taxon>
        <taxon>organismal metagenomes</taxon>
    </lineage>
</organism>
<evidence type="ECO:0000313" key="2">
    <source>
        <dbReference type="EMBL" id="QJA74450.1"/>
    </source>
</evidence>
<evidence type="ECO:0000313" key="1">
    <source>
        <dbReference type="EMBL" id="QJA61674.1"/>
    </source>
</evidence>
<proteinExistence type="predicted"/>
<dbReference type="AlphaFoldDB" id="A0A6M3IWL8"/>
<sequence>MQGKSVEITCIYCQTKYIAGNENRTHCQRISCRAKEIQKQLKQLEFFIDLFCTNNIEATIEFRLPGNDKLKPEAKIDSTSILGNGFKITTDFQSGGIDIKELISYFETLLWKRIKGNIIVNVLADGKVESKLLSQTFTKIANPIIIGNNLIITGQLNKKRR</sequence>
<accession>A0A6M3IWL8</accession>
<dbReference type="EMBL" id="MT142099">
    <property type="protein sequence ID" value="QJA74450.1"/>
    <property type="molecule type" value="Genomic_DNA"/>
</dbReference>